<evidence type="ECO:0000256" key="1">
    <source>
        <dbReference type="ARBA" id="ARBA00004776"/>
    </source>
</evidence>
<keyword evidence="4 6" id="KW-0808">Transferase</keyword>
<dbReference type="OrthoDB" id="9813495at2"/>
<comment type="pathway">
    <text evidence="1">Cell wall biogenesis; cell wall polysaccharide biosynthesis.</text>
</comment>
<dbReference type="AlphaFoldDB" id="A0A381J4D2"/>
<dbReference type="InterPro" id="IPR001173">
    <property type="entry name" value="Glyco_trans_2-like"/>
</dbReference>
<evidence type="ECO:0000256" key="3">
    <source>
        <dbReference type="ARBA" id="ARBA00022676"/>
    </source>
</evidence>
<accession>A0A381J4D2</accession>
<dbReference type="SUPFAM" id="SSF53448">
    <property type="entry name" value="Nucleotide-diphospho-sugar transferases"/>
    <property type="match status" value="1"/>
</dbReference>
<dbReference type="InterPro" id="IPR029044">
    <property type="entry name" value="Nucleotide-diphossugar_trans"/>
</dbReference>
<comment type="similarity">
    <text evidence="2">Belongs to the glycosyltransferase 2 family.</text>
</comment>
<gene>
    <name evidence="6" type="ORF">NCTC9836_00461</name>
</gene>
<dbReference type="RefSeq" id="WP_115640283.1">
    <property type="nucleotide sequence ID" value="NZ_UFWZ01000001.1"/>
</dbReference>
<keyword evidence="7" id="KW-1185">Reference proteome</keyword>
<dbReference type="Proteomes" id="UP000254664">
    <property type="component" value="Unassembled WGS sequence"/>
</dbReference>
<sequence length="334" mass="39318">MNKLAIVILNWNGYEDTIECLESIVKNETDKFTVFLLDNGSSDGSLIYIEEWIKSNYKLKNIIVDDKEFNVMKSYNDFNLIFIRGEKNLGFAGGNNLVLNKVKYNYEYSLLLNNDTVITEDSISNMVRYLDDNKNTGALSCNIRLYRDKQMLWNAGGRFTLYGDRRYYTQNKIDRLIKQGKESLVTPFITGCVLMIRKEILLKHGVLSEKFFFGEEDFNYCKRLKNNNVLVESILTSIIYHKVGSSINKTGITNRSRCNSYVVHFSNRIINQKEFYNYGYWLVWRVFYMIAISIKIFKLTRSVSDAIDSIKRINHYSWNEDGIDYELFRKIREY</sequence>
<dbReference type="Gene3D" id="3.90.550.10">
    <property type="entry name" value="Spore Coat Polysaccharide Biosynthesis Protein SpsA, Chain A"/>
    <property type="match status" value="1"/>
</dbReference>
<evidence type="ECO:0000256" key="4">
    <source>
        <dbReference type="ARBA" id="ARBA00022679"/>
    </source>
</evidence>
<evidence type="ECO:0000313" key="6">
    <source>
        <dbReference type="EMBL" id="SUY45820.1"/>
    </source>
</evidence>
<dbReference type="PANTHER" id="PTHR43179">
    <property type="entry name" value="RHAMNOSYLTRANSFERASE WBBL"/>
    <property type="match status" value="1"/>
</dbReference>
<protein>
    <submittedName>
        <fullName evidence="6">Glycosyltransferase</fullName>
    </submittedName>
</protein>
<name>A0A381J4D2_9CLOT</name>
<keyword evidence="3" id="KW-0328">Glycosyltransferase</keyword>
<evidence type="ECO:0000256" key="2">
    <source>
        <dbReference type="ARBA" id="ARBA00006739"/>
    </source>
</evidence>
<dbReference type="GO" id="GO:0016757">
    <property type="term" value="F:glycosyltransferase activity"/>
    <property type="evidence" value="ECO:0007669"/>
    <property type="project" value="UniProtKB-KW"/>
</dbReference>
<dbReference type="PANTHER" id="PTHR43179:SF12">
    <property type="entry name" value="GALACTOFURANOSYLTRANSFERASE GLFT2"/>
    <property type="match status" value="1"/>
</dbReference>
<reference evidence="6 7" key="1">
    <citation type="submission" date="2018-06" db="EMBL/GenBank/DDBJ databases">
        <authorList>
            <consortium name="Pathogen Informatics"/>
            <person name="Doyle S."/>
        </authorList>
    </citation>
    <scope>NUCLEOTIDE SEQUENCE [LARGE SCALE GENOMIC DNA]</scope>
    <source>
        <strain evidence="6 7">NCTC9836</strain>
    </source>
</reference>
<organism evidence="6 7">
    <name type="scientific">Clostridium putrefaciens</name>
    <dbReference type="NCBI Taxonomy" id="99675"/>
    <lineage>
        <taxon>Bacteria</taxon>
        <taxon>Bacillati</taxon>
        <taxon>Bacillota</taxon>
        <taxon>Clostridia</taxon>
        <taxon>Eubacteriales</taxon>
        <taxon>Clostridiaceae</taxon>
        <taxon>Clostridium</taxon>
    </lineage>
</organism>
<dbReference type="EMBL" id="UFWZ01000001">
    <property type="protein sequence ID" value="SUY45820.1"/>
    <property type="molecule type" value="Genomic_DNA"/>
</dbReference>
<feature type="domain" description="Glycosyltransferase 2-like" evidence="5">
    <location>
        <begin position="6"/>
        <end position="202"/>
    </location>
</feature>
<proteinExistence type="inferred from homology"/>
<evidence type="ECO:0000259" key="5">
    <source>
        <dbReference type="Pfam" id="PF00535"/>
    </source>
</evidence>
<evidence type="ECO:0000313" key="7">
    <source>
        <dbReference type="Proteomes" id="UP000254664"/>
    </source>
</evidence>
<dbReference type="Pfam" id="PF00535">
    <property type="entry name" value="Glycos_transf_2"/>
    <property type="match status" value="1"/>
</dbReference>